<dbReference type="InterPro" id="IPR052350">
    <property type="entry name" value="Metallo-dep_Lactonases"/>
</dbReference>
<dbReference type="SUPFAM" id="SSF51556">
    <property type="entry name" value="Metallo-dependent hydrolases"/>
    <property type="match status" value="1"/>
</dbReference>
<evidence type="ECO:0000313" key="3">
    <source>
        <dbReference type="EMBL" id="MCU7553063.1"/>
    </source>
</evidence>
<dbReference type="Gene3D" id="3.20.20.140">
    <property type="entry name" value="Metal-dependent hydrolases"/>
    <property type="match status" value="1"/>
</dbReference>
<evidence type="ECO:0000259" key="2">
    <source>
        <dbReference type="Pfam" id="PF04909"/>
    </source>
</evidence>
<sequence length="278" mass="32027">MRFIDPHIHLFSQARGNYQWLAADNPPFWPQKAALRRDVSEHELNVPGMQGYVHIEAGFDNVRPWREVHWLQQHCRLPMRVIGSVALSSPHFSAQLSALATCGQVVGVRDILDDRAADLLRQPQVRHHLGCLADSNLVFEAQLAITDTAAVQQLAAVLQRYPRLQVVLNHAGGVADAASFSRQWQTAMRMLSRFKNLAVKVSGFEMCFRPLNWRELTRTTEFAVQHFGKERVMLASNFPLISWQYSYRRYWQQVAQQLPHAYRDAVVYDNAAHYYRFS</sequence>
<dbReference type="Pfam" id="PF04909">
    <property type="entry name" value="Amidohydro_2"/>
    <property type="match status" value="1"/>
</dbReference>
<dbReference type="RefSeq" id="WP_262991754.1">
    <property type="nucleotide sequence ID" value="NZ_JAOTJC010000002.1"/>
</dbReference>
<dbReference type="InterPro" id="IPR032466">
    <property type="entry name" value="Metal_Hydrolase"/>
</dbReference>
<comment type="caution">
    <text evidence="3">The sequence shown here is derived from an EMBL/GenBank/DDBJ whole genome shotgun (WGS) entry which is preliminary data.</text>
</comment>
<feature type="domain" description="Amidohydrolase-related" evidence="2">
    <location>
        <begin position="4"/>
        <end position="277"/>
    </location>
</feature>
<dbReference type="PANTHER" id="PTHR43569">
    <property type="entry name" value="AMIDOHYDROLASE"/>
    <property type="match status" value="1"/>
</dbReference>
<gene>
    <name evidence="3" type="ORF">OCL06_00465</name>
</gene>
<dbReference type="EMBL" id="JAOTJC010000002">
    <property type="protein sequence ID" value="MCU7553063.1"/>
    <property type="molecule type" value="Genomic_DNA"/>
</dbReference>
<protein>
    <submittedName>
        <fullName evidence="3">Amidohydrolase family protein</fullName>
    </submittedName>
</protein>
<name>A0ABT2VKT4_9ALTE</name>
<proteinExistence type="inferred from homology"/>
<evidence type="ECO:0000256" key="1">
    <source>
        <dbReference type="ARBA" id="ARBA00038310"/>
    </source>
</evidence>
<dbReference type="PANTHER" id="PTHR43569:SF2">
    <property type="entry name" value="AMIDOHYDROLASE-RELATED DOMAIN-CONTAINING PROTEIN"/>
    <property type="match status" value="1"/>
</dbReference>
<dbReference type="InterPro" id="IPR006680">
    <property type="entry name" value="Amidohydro-rel"/>
</dbReference>
<organism evidence="3 4">
    <name type="scientific">Alteromonas salexigens</name>
    <dbReference type="NCBI Taxonomy" id="2982530"/>
    <lineage>
        <taxon>Bacteria</taxon>
        <taxon>Pseudomonadati</taxon>
        <taxon>Pseudomonadota</taxon>
        <taxon>Gammaproteobacteria</taxon>
        <taxon>Alteromonadales</taxon>
        <taxon>Alteromonadaceae</taxon>
        <taxon>Alteromonas/Salinimonas group</taxon>
        <taxon>Alteromonas</taxon>
    </lineage>
</organism>
<evidence type="ECO:0000313" key="4">
    <source>
        <dbReference type="Proteomes" id="UP001209257"/>
    </source>
</evidence>
<accession>A0ABT2VKT4</accession>
<reference evidence="4" key="1">
    <citation type="submission" date="2023-07" db="EMBL/GenBank/DDBJ databases">
        <title>Study on multiphase classification of strain Alteromonas salexigens isolated from the Yellow Sea.</title>
        <authorList>
            <person name="Sun L."/>
        </authorList>
    </citation>
    <scope>NUCLEOTIDE SEQUENCE [LARGE SCALE GENOMIC DNA]</scope>
    <source>
        <strain evidence="4">ASW11-19</strain>
    </source>
</reference>
<comment type="similarity">
    <text evidence="1">Belongs to the metallo-dependent hydrolases superfamily.</text>
</comment>
<dbReference type="Proteomes" id="UP001209257">
    <property type="component" value="Unassembled WGS sequence"/>
</dbReference>
<keyword evidence="4" id="KW-1185">Reference proteome</keyword>